<accession>A0AAQ3NA62</accession>
<dbReference type="EMBL" id="CP144695">
    <property type="protein sequence ID" value="WVZ05666.1"/>
    <property type="molecule type" value="Genomic_DNA"/>
</dbReference>
<proteinExistence type="predicted"/>
<dbReference type="InterPro" id="IPR058778">
    <property type="entry name" value="HTH_FAR1-11-like"/>
</dbReference>
<keyword evidence="3" id="KW-1185">Reference proteome</keyword>
<evidence type="ECO:0000259" key="1">
    <source>
        <dbReference type="Pfam" id="PF26175"/>
    </source>
</evidence>
<organism evidence="2 3">
    <name type="scientific">Vigna mungo</name>
    <name type="common">Black gram</name>
    <name type="synonym">Phaseolus mungo</name>
    <dbReference type="NCBI Taxonomy" id="3915"/>
    <lineage>
        <taxon>Eukaryota</taxon>
        <taxon>Viridiplantae</taxon>
        <taxon>Streptophyta</taxon>
        <taxon>Embryophyta</taxon>
        <taxon>Tracheophyta</taxon>
        <taxon>Spermatophyta</taxon>
        <taxon>Magnoliopsida</taxon>
        <taxon>eudicotyledons</taxon>
        <taxon>Gunneridae</taxon>
        <taxon>Pentapetalae</taxon>
        <taxon>rosids</taxon>
        <taxon>fabids</taxon>
        <taxon>Fabales</taxon>
        <taxon>Fabaceae</taxon>
        <taxon>Papilionoideae</taxon>
        <taxon>50 kb inversion clade</taxon>
        <taxon>NPAAA clade</taxon>
        <taxon>indigoferoid/millettioid clade</taxon>
        <taxon>Phaseoleae</taxon>
        <taxon>Vigna</taxon>
    </lineage>
</organism>
<protein>
    <recommendedName>
        <fullName evidence="1">FAR1-related sequence 11-like HTH-like domain-containing protein</fullName>
    </recommendedName>
</protein>
<dbReference type="PANTHER" id="PTHR47718">
    <property type="entry name" value="OS01G0519700 PROTEIN"/>
    <property type="match status" value="1"/>
</dbReference>
<evidence type="ECO:0000313" key="3">
    <source>
        <dbReference type="Proteomes" id="UP001374535"/>
    </source>
</evidence>
<name>A0AAQ3NA62_VIGMU</name>
<feature type="domain" description="FAR1-related sequence 11-like HTH-like" evidence="1">
    <location>
        <begin position="81"/>
        <end position="133"/>
    </location>
</feature>
<sequence length="224" mass="25975">MKKEEERLSFWKVPSAKEVVERGIGNCVDKVVMSINNSQHRYEKTEDDEIEEILNELLLEGEYVNDSTLYKGKLFNAYRDILINDQARILLLSKVGCSVSLIMRVLEAEKGIEAGHLPFLDKDIRNFIKSQSSNDKDNYASDVLKLCKGLKDKYDAFQYDFTLDENNKLEHIIWVFCDSIRAYEAFGDVVVFNTTYRINRYDMPLGLWVGVDNHGNSIFLVLFY</sequence>
<reference evidence="2 3" key="1">
    <citation type="journal article" date="2023" name="Life. Sci Alliance">
        <title>Evolutionary insights into 3D genome organization and epigenetic landscape of Vigna mungo.</title>
        <authorList>
            <person name="Junaid A."/>
            <person name="Singh B."/>
            <person name="Bhatia S."/>
        </authorList>
    </citation>
    <scope>NUCLEOTIDE SEQUENCE [LARGE SCALE GENOMIC DNA]</scope>
    <source>
        <strain evidence="2">Urdbean</strain>
    </source>
</reference>
<dbReference type="PANTHER" id="PTHR47718:SF9">
    <property type="entry name" value="PROTEIN FAR1-RELATED SEQUENCE"/>
    <property type="match status" value="1"/>
</dbReference>
<evidence type="ECO:0000313" key="2">
    <source>
        <dbReference type="EMBL" id="WVZ05666.1"/>
    </source>
</evidence>
<dbReference type="Pfam" id="PF26175">
    <property type="entry name" value="HTH_FAR1"/>
    <property type="match status" value="1"/>
</dbReference>
<dbReference type="AlphaFoldDB" id="A0AAQ3NA62"/>
<dbReference type="Proteomes" id="UP001374535">
    <property type="component" value="Chromosome 6"/>
</dbReference>
<gene>
    <name evidence="2" type="ORF">V8G54_019012</name>
</gene>